<protein>
    <recommendedName>
        <fullName evidence="11">Potassium channel domain-containing protein</fullName>
    </recommendedName>
</protein>
<dbReference type="WBParaSite" id="SMRG1_54700.2">
    <property type="protein sequence ID" value="SMRG1_54700.2"/>
    <property type="gene ID" value="SMRG1_54700"/>
</dbReference>
<feature type="compositionally biased region" description="Low complexity" evidence="9">
    <location>
        <begin position="350"/>
        <end position="365"/>
    </location>
</feature>
<dbReference type="InterPro" id="IPR003280">
    <property type="entry name" value="2pore_dom_K_chnl"/>
</dbReference>
<dbReference type="Proteomes" id="UP000050790">
    <property type="component" value="Unassembled WGS sequence"/>
</dbReference>
<evidence type="ECO:0000256" key="5">
    <source>
        <dbReference type="ARBA" id="ARBA00023065"/>
    </source>
</evidence>
<evidence type="ECO:0000256" key="2">
    <source>
        <dbReference type="ARBA" id="ARBA00022448"/>
    </source>
</evidence>
<evidence type="ECO:0000256" key="1">
    <source>
        <dbReference type="ARBA" id="ARBA00004141"/>
    </source>
</evidence>
<proteinExistence type="inferred from homology"/>
<keyword evidence="3 8" id="KW-0812">Transmembrane</keyword>
<evidence type="ECO:0000256" key="10">
    <source>
        <dbReference type="SAM" id="Phobius"/>
    </source>
</evidence>
<feature type="region of interest" description="Disordered" evidence="9">
    <location>
        <begin position="734"/>
        <end position="763"/>
    </location>
</feature>
<dbReference type="SUPFAM" id="SSF81324">
    <property type="entry name" value="Voltage-gated potassium channels"/>
    <property type="match status" value="2"/>
</dbReference>
<feature type="transmembrane region" description="Helical" evidence="10">
    <location>
        <begin position="476"/>
        <end position="496"/>
    </location>
</feature>
<keyword evidence="6 10" id="KW-0472">Membrane</keyword>
<dbReference type="AlphaFoldDB" id="A0AA85A0D4"/>
<evidence type="ECO:0000256" key="9">
    <source>
        <dbReference type="SAM" id="MobiDB-lite"/>
    </source>
</evidence>
<feature type="transmembrane region" description="Helical" evidence="10">
    <location>
        <begin position="800"/>
        <end position="819"/>
    </location>
</feature>
<keyword evidence="2 8" id="KW-0813">Transport</keyword>
<evidence type="ECO:0000256" key="7">
    <source>
        <dbReference type="ARBA" id="ARBA00023303"/>
    </source>
</evidence>
<organism evidence="12 13">
    <name type="scientific">Schistosoma margrebowiei</name>
    <dbReference type="NCBI Taxonomy" id="48269"/>
    <lineage>
        <taxon>Eukaryota</taxon>
        <taxon>Metazoa</taxon>
        <taxon>Spiralia</taxon>
        <taxon>Lophotrochozoa</taxon>
        <taxon>Platyhelminthes</taxon>
        <taxon>Trematoda</taxon>
        <taxon>Digenea</taxon>
        <taxon>Strigeidida</taxon>
        <taxon>Schistosomatoidea</taxon>
        <taxon>Schistosomatidae</taxon>
        <taxon>Schistosoma</taxon>
    </lineage>
</organism>
<dbReference type="GO" id="GO:0022841">
    <property type="term" value="F:potassium ion leak channel activity"/>
    <property type="evidence" value="ECO:0007669"/>
    <property type="project" value="TreeGrafter"/>
</dbReference>
<feature type="domain" description="Potassium channel" evidence="11">
    <location>
        <begin position="447"/>
        <end position="503"/>
    </location>
</feature>
<sequence length="879" mass="101646">MSTNSRNYESYLLYPSLHSNQKVNVSVQQTCSNITDPFRSNNNNYNNQINLLNMSYVNSILSPSQRTCLTQQSSFNPTPIINNNNLSILNVPITSYNTKTLNKDDTIHTSLSNTNINSRKTETILCLKRLFTFLLSHVGLAILVIIYTIIGGSIFYAVEREHESQIKLKMFEKRTILIKDLILEWRNSQLELFHTILNHVNIIEQFEQTNFGKKFNIHSNLYDSIEHLTKINSHNNKQYLTNLLKDEQKQQLYGLSWYLSTLGWPKRILPQWWFYKNYTHINIQQEIELPSNIITDKLINKTLDNSSSILINSMNTSNQYNVTTSSLLNVTNSIKSINNGTQLPISISSNNNNNDNNNNNNNNNNTFNLQFQNDTQIDHLYFSKNLINSLPKHIILLTKLDDILPIILNKSYQIENNLQYKLAKYVEQIVIAIKDEGWNGSEHTDDFNWTFEGSILFAVTIITTIGYGHVTPHTRLGKFLTMMYAVFGIPLFFCYLSNSGNYMASLFQVFYIRICQPAFIQFKKCIKKCFNQLTHRKVTQQLKLSKNNDILIYERKNSRLSTSNPIKYKRYKKTQTNTTHNHSNSSRISSNNNNNHLYHTDHRHSYANYNPNDHLNLKNIERSNLAWSDKQSQTSSSRLSSYKPDYLMETIPSTTPYINTKNYSTQRFDLNDIYPLNPYLQQQQQHTPLESFDLSKYYLNTTRSINDQSFNESINTSNNIELLSSMNVISIDHQLKQQQQQQKRQSDLDTGHSATNESNKSSNETLKTVPISLTILMMTVYILLGATVFCLWESTDYLKWSYFCFVTLSTIGFGDIVPGTKIDSQNPKEKMIALAVYVALGLSLFAMCFNLMEEEVTAKMKRIGRRIGVTKSKKKKSKS</sequence>
<name>A0AA85A0D4_9TREM</name>
<dbReference type="InterPro" id="IPR013099">
    <property type="entry name" value="K_chnl_dom"/>
</dbReference>
<evidence type="ECO:0000256" key="3">
    <source>
        <dbReference type="ARBA" id="ARBA00022692"/>
    </source>
</evidence>
<evidence type="ECO:0000313" key="12">
    <source>
        <dbReference type="Proteomes" id="UP000050790"/>
    </source>
</evidence>
<feature type="region of interest" description="Disordered" evidence="9">
    <location>
        <begin position="572"/>
        <end position="594"/>
    </location>
</feature>
<evidence type="ECO:0000256" key="6">
    <source>
        <dbReference type="ARBA" id="ARBA00023136"/>
    </source>
</evidence>
<feature type="transmembrane region" description="Helical" evidence="10">
    <location>
        <begin position="449"/>
        <end position="470"/>
    </location>
</feature>
<feature type="domain" description="Potassium channel" evidence="11">
    <location>
        <begin position="777"/>
        <end position="854"/>
    </location>
</feature>
<dbReference type="GO" id="GO:0015271">
    <property type="term" value="F:outward rectifier potassium channel activity"/>
    <property type="evidence" value="ECO:0007669"/>
    <property type="project" value="TreeGrafter"/>
</dbReference>
<feature type="region of interest" description="Disordered" evidence="9">
    <location>
        <begin position="346"/>
        <end position="365"/>
    </location>
</feature>
<dbReference type="PRINTS" id="PR01333">
    <property type="entry name" value="2POREKCHANEL"/>
</dbReference>
<feature type="compositionally biased region" description="Polar residues" evidence="9">
    <location>
        <begin position="752"/>
        <end position="763"/>
    </location>
</feature>
<dbReference type="PANTHER" id="PTHR11003">
    <property type="entry name" value="POTASSIUM CHANNEL, SUBFAMILY K"/>
    <property type="match status" value="1"/>
</dbReference>
<feature type="transmembrane region" description="Helical" evidence="10">
    <location>
        <begin position="769"/>
        <end position="794"/>
    </location>
</feature>
<evidence type="ECO:0000313" key="13">
    <source>
        <dbReference type="WBParaSite" id="SMRG1_54700.2"/>
    </source>
</evidence>
<dbReference type="Pfam" id="PF07885">
    <property type="entry name" value="Ion_trans_2"/>
    <property type="match status" value="2"/>
</dbReference>
<accession>A0AA85A0D4</accession>
<evidence type="ECO:0000256" key="4">
    <source>
        <dbReference type="ARBA" id="ARBA00022989"/>
    </source>
</evidence>
<keyword evidence="5 8" id="KW-0406">Ion transport</keyword>
<evidence type="ECO:0000259" key="11">
    <source>
        <dbReference type="Pfam" id="PF07885"/>
    </source>
</evidence>
<dbReference type="PANTHER" id="PTHR11003:SF334">
    <property type="entry name" value="FI03418P"/>
    <property type="match status" value="1"/>
</dbReference>
<evidence type="ECO:0000256" key="8">
    <source>
        <dbReference type="RuleBase" id="RU003857"/>
    </source>
</evidence>
<comment type="subcellular location">
    <subcellularLocation>
        <location evidence="1">Membrane</location>
        <topology evidence="1">Multi-pass membrane protein</topology>
    </subcellularLocation>
</comment>
<dbReference type="GO" id="GO:0005886">
    <property type="term" value="C:plasma membrane"/>
    <property type="evidence" value="ECO:0007669"/>
    <property type="project" value="TreeGrafter"/>
</dbReference>
<feature type="compositionally biased region" description="Low complexity" evidence="9">
    <location>
        <begin position="574"/>
        <end position="594"/>
    </location>
</feature>
<reference evidence="13" key="1">
    <citation type="submission" date="2023-11" db="UniProtKB">
        <authorList>
            <consortium name="WormBaseParasite"/>
        </authorList>
    </citation>
    <scope>IDENTIFICATION</scope>
</reference>
<dbReference type="Gene3D" id="1.10.287.70">
    <property type="match status" value="3"/>
</dbReference>
<feature type="transmembrane region" description="Helical" evidence="10">
    <location>
        <begin position="130"/>
        <end position="158"/>
    </location>
</feature>
<keyword evidence="4 10" id="KW-1133">Transmembrane helix</keyword>
<comment type="similarity">
    <text evidence="8">Belongs to the two pore domain potassium channel (TC 1.A.1.8) family.</text>
</comment>
<dbReference type="GO" id="GO:0030322">
    <property type="term" value="P:stabilization of membrane potential"/>
    <property type="evidence" value="ECO:0007669"/>
    <property type="project" value="TreeGrafter"/>
</dbReference>
<keyword evidence="7 8" id="KW-0407">Ion channel</keyword>
<feature type="transmembrane region" description="Helical" evidence="10">
    <location>
        <begin position="831"/>
        <end position="852"/>
    </location>
</feature>